<dbReference type="InterPro" id="IPR000352">
    <property type="entry name" value="Pep_chain_release_fac_I"/>
</dbReference>
<protein>
    <submittedName>
        <fullName evidence="5">Peptide chain release factor-like protein</fullName>
    </submittedName>
</protein>
<dbReference type="InterPro" id="IPR045853">
    <property type="entry name" value="Pep_chain_release_fac_I_sf"/>
</dbReference>
<dbReference type="InterPro" id="IPR050057">
    <property type="entry name" value="Prokaryotic/Mito_RF"/>
</dbReference>
<proteinExistence type="inferred from homology"/>
<evidence type="ECO:0000313" key="6">
    <source>
        <dbReference type="Proteomes" id="UP000534783"/>
    </source>
</evidence>
<dbReference type="SUPFAM" id="SSF75620">
    <property type="entry name" value="Release factor"/>
    <property type="match status" value="1"/>
</dbReference>
<sequence>MRKTEGSVRKKPFATDMKTLERETEISFYKSSGPGGQKKNKTESAVRLHHPPSGLIVIATEQRSQAQNRLLAFRRLQRKLAGLNRVPKPRVKTRPPKAAKERVLAFKKKLAEKKQLRQSKEITP</sequence>
<dbReference type="AlphaFoldDB" id="A0A7X6DQZ0"/>
<organism evidence="5 6">
    <name type="scientific">Candidatus Manganitrophus noduliformans</name>
    <dbReference type="NCBI Taxonomy" id="2606439"/>
    <lineage>
        <taxon>Bacteria</taxon>
        <taxon>Pseudomonadati</taxon>
        <taxon>Nitrospirota</taxon>
        <taxon>Nitrospiria</taxon>
        <taxon>Candidatus Troglogloeales</taxon>
        <taxon>Candidatus Manganitrophaceae</taxon>
        <taxon>Candidatus Manganitrophus</taxon>
    </lineage>
</organism>
<dbReference type="EMBL" id="VTOW01000002">
    <property type="protein sequence ID" value="NKE71735.1"/>
    <property type="molecule type" value="Genomic_DNA"/>
</dbReference>
<dbReference type="GO" id="GO:0003747">
    <property type="term" value="F:translation release factor activity"/>
    <property type="evidence" value="ECO:0007669"/>
    <property type="project" value="InterPro"/>
</dbReference>
<dbReference type="Pfam" id="PF00472">
    <property type="entry name" value="RF-1"/>
    <property type="match status" value="1"/>
</dbReference>
<evidence type="ECO:0000259" key="4">
    <source>
        <dbReference type="Pfam" id="PF00472"/>
    </source>
</evidence>
<evidence type="ECO:0000256" key="1">
    <source>
        <dbReference type="ARBA" id="ARBA00010835"/>
    </source>
</evidence>
<dbReference type="Gene3D" id="3.30.160.20">
    <property type="match status" value="1"/>
</dbReference>
<gene>
    <name evidence="5" type="ORF">MNODULE_13390</name>
</gene>
<evidence type="ECO:0000256" key="2">
    <source>
        <dbReference type="ARBA" id="ARBA00022481"/>
    </source>
</evidence>
<keyword evidence="6" id="KW-1185">Reference proteome</keyword>
<reference evidence="5 6" key="1">
    <citation type="journal article" date="2020" name="Nature">
        <title>Bacterial chemolithoautotrophy via manganese oxidation.</title>
        <authorList>
            <person name="Yu H."/>
            <person name="Leadbetter J.R."/>
        </authorList>
    </citation>
    <scope>NUCLEOTIDE SEQUENCE [LARGE SCALE GENOMIC DNA]</scope>
    <source>
        <strain evidence="5 6">Mn-1</strain>
    </source>
</reference>
<dbReference type="Proteomes" id="UP000534783">
    <property type="component" value="Unassembled WGS sequence"/>
</dbReference>
<accession>A0A7X6DQZ0</accession>
<evidence type="ECO:0000313" key="5">
    <source>
        <dbReference type="EMBL" id="NKE71735.1"/>
    </source>
</evidence>
<comment type="similarity">
    <text evidence="1">Belongs to the prokaryotic/mitochondrial release factor family.</text>
</comment>
<feature type="domain" description="Prokaryotic-type class I peptide chain release factors" evidence="4">
    <location>
        <begin position="20"/>
        <end position="103"/>
    </location>
</feature>
<keyword evidence="2" id="KW-0488">Methylation</keyword>
<evidence type="ECO:0000256" key="3">
    <source>
        <dbReference type="SAM" id="MobiDB-lite"/>
    </source>
</evidence>
<dbReference type="PANTHER" id="PTHR43804">
    <property type="entry name" value="LD18447P"/>
    <property type="match status" value="1"/>
</dbReference>
<name>A0A7X6DQZ0_9BACT</name>
<comment type="caution">
    <text evidence="5">The sequence shown here is derived from an EMBL/GenBank/DDBJ whole genome shotgun (WGS) entry which is preliminary data.</text>
</comment>
<feature type="region of interest" description="Disordered" evidence="3">
    <location>
        <begin position="29"/>
        <end position="48"/>
    </location>
</feature>
<dbReference type="PANTHER" id="PTHR43804:SF7">
    <property type="entry name" value="LD18447P"/>
    <property type="match status" value="1"/>
</dbReference>